<dbReference type="CDD" id="cd00093">
    <property type="entry name" value="HTH_XRE"/>
    <property type="match status" value="2"/>
</dbReference>
<organism evidence="3 4">
    <name type="scientific">Delftia tsuruhatensis</name>
    <dbReference type="NCBI Taxonomy" id="180282"/>
    <lineage>
        <taxon>Bacteria</taxon>
        <taxon>Pseudomonadati</taxon>
        <taxon>Pseudomonadota</taxon>
        <taxon>Betaproteobacteria</taxon>
        <taxon>Burkholderiales</taxon>
        <taxon>Comamonadaceae</taxon>
        <taxon>Delftia</taxon>
    </lineage>
</organism>
<evidence type="ECO:0000256" key="1">
    <source>
        <dbReference type="ARBA" id="ARBA00023125"/>
    </source>
</evidence>
<dbReference type="GO" id="GO:0003677">
    <property type="term" value="F:DNA binding"/>
    <property type="evidence" value="ECO:0007669"/>
    <property type="project" value="UniProtKB-KW"/>
</dbReference>
<dbReference type="PROSITE" id="PS50943">
    <property type="entry name" value="HTH_CROC1"/>
    <property type="match status" value="2"/>
</dbReference>
<dbReference type="SMART" id="SM00530">
    <property type="entry name" value="HTH_XRE"/>
    <property type="match status" value="2"/>
</dbReference>
<evidence type="ECO:0000313" key="3">
    <source>
        <dbReference type="EMBL" id="WFF82309.1"/>
    </source>
</evidence>
<dbReference type="GO" id="GO:0005829">
    <property type="term" value="C:cytosol"/>
    <property type="evidence" value="ECO:0007669"/>
    <property type="project" value="TreeGrafter"/>
</dbReference>
<dbReference type="AlphaFoldDB" id="A0AAX3SQV1"/>
<proteinExistence type="predicted"/>
<dbReference type="InterPro" id="IPR050807">
    <property type="entry name" value="TransReg_Diox_bact_type"/>
</dbReference>
<dbReference type="Pfam" id="PF01381">
    <property type="entry name" value="HTH_3"/>
    <property type="match status" value="2"/>
</dbReference>
<keyword evidence="1" id="KW-0238">DNA-binding</keyword>
<protein>
    <submittedName>
        <fullName evidence="3">Helix-turn-helix transcriptional regulator</fullName>
    </submittedName>
</protein>
<dbReference type="SUPFAM" id="SSF47413">
    <property type="entry name" value="lambda repressor-like DNA-binding domains"/>
    <property type="match status" value="2"/>
</dbReference>
<dbReference type="EMBL" id="CP120956">
    <property type="protein sequence ID" value="WFF82309.1"/>
    <property type="molecule type" value="Genomic_DNA"/>
</dbReference>
<dbReference type="InterPro" id="IPR001387">
    <property type="entry name" value="Cro/C1-type_HTH"/>
</dbReference>
<dbReference type="PANTHER" id="PTHR46797:SF1">
    <property type="entry name" value="METHYLPHOSPHONATE SYNTHASE"/>
    <property type="match status" value="1"/>
</dbReference>
<dbReference type="InterPro" id="IPR010982">
    <property type="entry name" value="Lambda_DNA-bd_dom_sf"/>
</dbReference>
<name>A0AAX3SQV1_9BURK</name>
<dbReference type="Proteomes" id="UP001219066">
    <property type="component" value="Chromosome"/>
</dbReference>
<dbReference type="GO" id="GO:0003700">
    <property type="term" value="F:DNA-binding transcription factor activity"/>
    <property type="evidence" value="ECO:0007669"/>
    <property type="project" value="TreeGrafter"/>
</dbReference>
<feature type="domain" description="HTH cro/C1-type" evidence="2">
    <location>
        <begin position="18"/>
        <end position="71"/>
    </location>
</feature>
<evidence type="ECO:0000259" key="2">
    <source>
        <dbReference type="PROSITE" id="PS50943"/>
    </source>
</evidence>
<reference evidence="3" key="1">
    <citation type="submission" date="2023-03" db="EMBL/GenBank/DDBJ databases">
        <title>Synergistic degradation of erythromycin by symbiotic bacteria Ery-6A and Ery-6B and application in simulated water remediation.</title>
        <authorList>
            <person name="Xu S."/>
        </authorList>
    </citation>
    <scope>NUCLEOTIDE SEQUENCE</scope>
    <source>
        <strain evidence="3">Ery-6A</strain>
    </source>
</reference>
<dbReference type="Gene3D" id="1.10.260.40">
    <property type="entry name" value="lambda repressor-like DNA-binding domains"/>
    <property type="match status" value="2"/>
</dbReference>
<accession>A0AAX3SQV1</accession>
<dbReference type="RefSeq" id="WP_277849443.1">
    <property type="nucleotide sequence ID" value="NZ_CP120956.1"/>
</dbReference>
<dbReference type="PANTHER" id="PTHR46797">
    <property type="entry name" value="HTH-TYPE TRANSCRIPTIONAL REGULATOR"/>
    <property type="match status" value="1"/>
</dbReference>
<gene>
    <name evidence="3" type="ORF">PYR84_06335</name>
</gene>
<sequence>MVVNNMNAEIRVIFGERLRQERERLGLSQADMAKLGGTKMRTYQDWERDVATVSAEFLARISAHGLDISFVLTGLRSFDPNAIQHERPEPTLAARLQQERQRLNLSEAELARKAGQAKQVLQQFESGALVPDATALQQLHLAGVDIGYVLLSLRSHAPDADVQALLAHYGKATDAGRALVRGVAELAGRG</sequence>
<feature type="domain" description="HTH cro/C1-type" evidence="2">
    <location>
        <begin position="96"/>
        <end position="149"/>
    </location>
</feature>
<evidence type="ECO:0000313" key="4">
    <source>
        <dbReference type="Proteomes" id="UP001219066"/>
    </source>
</evidence>